<proteinExistence type="predicted"/>
<keyword evidence="4" id="KW-1185">Reference proteome</keyword>
<feature type="compositionally biased region" description="Low complexity" evidence="1">
    <location>
        <begin position="30"/>
        <end position="76"/>
    </location>
</feature>
<reference evidence="3 4" key="2">
    <citation type="submission" date="2024-03" db="EMBL/GenBank/DDBJ databases">
        <title>The Genome Sequence of Enterococcus sp. DIV1094.</title>
        <authorList>
            <consortium name="The Broad Institute Genomics Platform"/>
            <consortium name="The Broad Institute Microbial Omics Core"/>
            <consortium name="The Broad Institute Genomic Center for Infectious Diseases"/>
            <person name="Earl A."/>
            <person name="Manson A."/>
            <person name="Gilmore M."/>
            <person name="Schwartman J."/>
            <person name="Shea T."/>
            <person name="Abouelleil A."/>
            <person name="Cao P."/>
            <person name="Chapman S."/>
            <person name="Cusick C."/>
            <person name="Young S."/>
            <person name="Neafsey D."/>
            <person name="Nusbaum C."/>
            <person name="Birren B."/>
        </authorList>
    </citation>
    <scope>NUCLEOTIDE SEQUENCE [LARGE SCALE GENOMIC DNA]</scope>
    <source>
        <strain evidence="3 4">DIV1094</strain>
    </source>
</reference>
<keyword evidence="2" id="KW-0732">Signal</keyword>
<evidence type="ECO:0008006" key="5">
    <source>
        <dbReference type="Google" id="ProtNLM"/>
    </source>
</evidence>
<dbReference type="RefSeq" id="WP_206859621.1">
    <property type="nucleotide sequence ID" value="NZ_CP147250.1"/>
</dbReference>
<feature type="chain" id="PRO_5045820898" description="Host cell surface-exposed lipoprotein Ltp-like HTH region domain-containing protein" evidence="2">
    <location>
        <begin position="25"/>
        <end position="196"/>
    </location>
</feature>
<dbReference type="EMBL" id="CP147250">
    <property type="protein sequence ID" value="WYJ78899.1"/>
    <property type="molecule type" value="Genomic_DNA"/>
</dbReference>
<dbReference type="Proteomes" id="UP000664360">
    <property type="component" value="Chromosome"/>
</dbReference>
<evidence type="ECO:0000256" key="1">
    <source>
        <dbReference type="SAM" id="MobiDB-lite"/>
    </source>
</evidence>
<reference evidence="3 4" key="1">
    <citation type="submission" date="2021-03" db="EMBL/GenBank/DDBJ databases">
        <authorList>
            <person name="Gilmore M.S."/>
            <person name="Schwartzman J."/>
            <person name="Van Tyne D."/>
            <person name="Martin M."/>
            <person name="Earl A.M."/>
            <person name="Manson A.L."/>
            <person name="Straub T."/>
            <person name="Salamzade R."/>
            <person name="Saavedra J."/>
            <person name="Lebreton F."/>
            <person name="Prichula J."/>
            <person name="Schaufler K."/>
            <person name="Gaca A."/>
            <person name="Sgardioli B."/>
            <person name="Wagenaar J."/>
            <person name="Strong T."/>
        </authorList>
    </citation>
    <scope>NUCLEOTIDE SEQUENCE [LARGE SCALE GENOMIC DNA]</scope>
    <source>
        <strain evidence="3 4">DIV1094</strain>
    </source>
</reference>
<evidence type="ECO:0000313" key="4">
    <source>
        <dbReference type="Proteomes" id="UP000664360"/>
    </source>
</evidence>
<organism evidence="3 4">
    <name type="scientific">Candidatus Enterococcus mangumiae</name>
    <dbReference type="NCBI Taxonomy" id="2230878"/>
    <lineage>
        <taxon>Bacteria</taxon>
        <taxon>Bacillati</taxon>
        <taxon>Bacillota</taxon>
        <taxon>Bacilli</taxon>
        <taxon>Lactobacillales</taxon>
        <taxon>Enterococcaceae</taxon>
        <taxon>Enterococcus</taxon>
    </lineage>
</organism>
<feature type="region of interest" description="Disordered" evidence="1">
    <location>
        <begin position="22"/>
        <end position="94"/>
    </location>
</feature>
<sequence length="196" mass="21607">MKKFSWLVLSGVFLLMLSSCSTNKKDDSSETSSTLSSTTSENTQTTETTSIEETTSTEPVQTTVQNTTTSTTVVQEESYEEMKQRTLNSTHAERASWSDEEWEAFGMALYENGLALDDAGNIITQAEAEQQATATQAAQSAEPSTLTEFINKYGMSPVAYKMQYEGMSEEEALQSTPNDMKSSGEIQRGFIEYGIQ</sequence>
<gene>
    <name evidence="3" type="ORF">DOK79_000405</name>
</gene>
<name>A0ABZ2ST30_9ENTE</name>
<evidence type="ECO:0000313" key="3">
    <source>
        <dbReference type="EMBL" id="WYJ78899.1"/>
    </source>
</evidence>
<accession>A0ABZ2ST30</accession>
<protein>
    <recommendedName>
        <fullName evidence="5">Host cell surface-exposed lipoprotein Ltp-like HTH region domain-containing protein</fullName>
    </recommendedName>
</protein>
<evidence type="ECO:0000256" key="2">
    <source>
        <dbReference type="SAM" id="SignalP"/>
    </source>
</evidence>
<dbReference type="PROSITE" id="PS51257">
    <property type="entry name" value="PROKAR_LIPOPROTEIN"/>
    <property type="match status" value="1"/>
</dbReference>
<feature type="signal peptide" evidence="2">
    <location>
        <begin position="1"/>
        <end position="24"/>
    </location>
</feature>